<dbReference type="STRING" id="313367.JSE7799_02695"/>
<keyword evidence="1" id="KW-0732">Signal</keyword>
<accession>A0A0M7BF67</accession>
<feature type="signal peptide" evidence="1">
    <location>
        <begin position="1"/>
        <end position="26"/>
    </location>
</feature>
<dbReference type="PROSITE" id="PS51318">
    <property type="entry name" value="TAT"/>
    <property type="match status" value="1"/>
</dbReference>
<feature type="chain" id="PRO_5005810039" description="NosL" evidence="1">
    <location>
        <begin position="27"/>
        <end position="51"/>
    </location>
</feature>
<reference evidence="2 3" key="1">
    <citation type="submission" date="2015-09" db="EMBL/GenBank/DDBJ databases">
        <authorList>
            <person name="Jackson K.R."/>
            <person name="Lunt B.L."/>
            <person name="Fisher J.N.B."/>
            <person name="Gardner A.V."/>
            <person name="Bailey M.E."/>
            <person name="Deus L.M."/>
            <person name="Earl A.S."/>
            <person name="Gibby P.D."/>
            <person name="Hartmann K.A."/>
            <person name="Liu J.E."/>
            <person name="Manci A.M."/>
            <person name="Nielsen D.A."/>
            <person name="Solomon M.B."/>
            <person name="Breakwell D.P."/>
            <person name="Burnett S.H."/>
            <person name="Grose J.H."/>
        </authorList>
    </citation>
    <scope>NUCLEOTIDE SEQUENCE [LARGE SCALE GENOMIC DNA]</scope>
    <source>
        <strain evidence="2 3">CECT 7799</strain>
    </source>
</reference>
<dbReference type="AlphaFoldDB" id="A0A0M7BF67"/>
<name>A0A0M7BF67_9RHOB</name>
<keyword evidence="3" id="KW-1185">Reference proteome</keyword>
<dbReference type="Proteomes" id="UP000049455">
    <property type="component" value="Unassembled WGS sequence"/>
</dbReference>
<dbReference type="InterPro" id="IPR006311">
    <property type="entry name" value="TAT_signal"/>
</dbReference>
<evidence type="ECO:0000256" key="1">
    <source>
        <dbReference type="SAM" id="SignalP"/>
    </source>
</evidence>
<evidence type="ECO:0000313" key="2">
    <source>
        <dbReference type="EMBL" id="CUH39966.1"/>
    </source>
</evidence>
<dbReference type="EMBL" id="CYPR01000178">
    <property type="protein sequence ID" value="CUH39966.1"/>
    <property type="molecule type" value="Genomic_DNA"/>
</dbReference>
<sequence length="51" mass="5374">MPQLTRRSLLADAASLCVVAPQLSFAQTAPAVQVLKDPNCGCCKAWVRSAS</sequence>
<gene>
    <name evidence="2" type="ORF">JSE7799_02695</name>
</gene>
<organism evidence="2 3">
    <name type="scientific">Jannaschia seosinensis</name>
    <dbReference type="NCBI Taxonomy" id="313367"/>
    <lineage>
        <taxon>Bacteria</taxon>
        <taxon>Pseudomonadati</taxon>
        <taxon>Pseudomonadota</taxon>
        <taxon>Alphaproteobacteria</taxon>
        <taxon>Rhodobacterales</taxon>
        <taxon>Roseobacteraceae</taxon>
        <taxon>Jannaschia</taxon>
    </lineage>
</organism>
<protein>
    <recommendedName>
        <fullName evidence="4">NosL</fullName>
    </recommendedName>
</protein>
<evidence type="ECO:0008006" key="4">
    <source>
        <dbReference type="Google" id="ProtNLM"/>
    </source>
</evidence>
<evidence type="ECO:0000313" key="3">
    <source>
        <dbReference type="Proteomes" id="UP000049455"/>
    </source>
</evidence>
<proteinExistence type="predicted"/>